<dbReference type="InterPro" id="IPR019682">
    <property type="entry name" value="Phage_T7_Gp17.5_holin"/>
</dbReference>
<protein>
    <recommendedName>
        <fullName evidence="4">Holin</fullName>
    </recommendedName>
</protein>
<gene>
    <name evidence="2" type="ORF">DI555_06620</name>
</gene>
<reference evidence="2 3" key="1">
    <citation type="submission" date="2017-08" db="EMBL/GenBank/DDBJ databases">
        <title>Infants hospitalized years apart are colonized by the same room-sourced microbial strains.</title>
        <authorList>
            <person name="Brooks B."/>
            <person name="Olm M.R."/>
            <person name="Firek B.A."/>
            <person name="Baker R."/>
            <person name="Thomas B.C."/>
            <person name="Morowitz M.J."/>
            <person name="Banfield J.F."/>
        </authorList>
    </citation>
    <scope>NUCLEOTIDE SEQUENCE [LARGE SCALE GENOMIC DNA]</scope>
    <source>
        <strain evidence="2">S2_005_002_R2_33</strain>
    </source>
</reference>
<evidence type="ECO:0008006" key="4">
    <source>
        <dbReference type="Google" id="ProtNLM"/>
    </source>
</evidence>
<evidence type="ECO:0000313" key="2">
    <source>
        <dbReference type="EMBL" id="PZQ56282.1"/>
    </source>
</evidence>
<keyword evidence="1" id="KW-0812">Transmembrane</keyword>
<sequence length="64" mass="6797">MFEHIKGAGEYAGAAGKAAPPIAVSTAAIAGLSLQDWVLVATLAYTLLQIALLVWKFVRDQRRG</sequence>
<dbReference type="GO" id="GO:0044659">
    <property type="term" value="P:viral release from host cell by cytolysis"/>
    <property type="evidence" value="ECO:0007669"/>
    <property type="project" value="InterPro"/>
</dbReference>
<keyword evidence="1" id="KW-0472">Membrane</keyword>
<organism evidence="2 3">
    <name type="scientific">Novosphingobium pentaromativorans</name>
    <dbReference type="NCBI Taxonomy" id="205844"/>
    <lineage>
        <taxon>Bacteria</taxon>
        <taxon>Pseudomonadati</taxon>
        <taxon>Pseudomonadota</taxon>
        <taxon>Alphaproteobacteria</taxon>
        <taxon>Sphingomonadales</taxon>
        <taxon>Sphingomonadaceae</taxon>
        <taxon>Novosphingobium</taxon>
    </lineage>
</organism>
<dbReference type="AlphaFoldDB" id="A0A2W5NRV0"/>
<keyword evidence="1" id="KW-1133">Transmembrane helix</keyword>
<dbReference type="Pfam" id="PF10746">
    <property type="entry name" value="Phage_holin_2_2"/>
    <property type="match status" value="1"/>
</dbReference>
<accession>A0A2W5NRV0</accession>
<feature type="transmembrane region" description="Helical" evidence="1">
    <location>
        <begin position="37"/>
        <end position="58"/>
    </location>
</feature>
<dbReference type="Proteomes" id="UP000249082">
    <property type="component" value="Unassembled WGS sequence"/>
</dbReference>
<evidence type="ECO:0000256" key="1">
    <source>
        <dbReference type="SAM" id="Phobius"/>
    </source>
</evidence>
<comment type="caution">
    <text evidence="2">The sequence shown here is derived from an EMBL/GenBank/DDBJ whole genome shotgun (WGS) entry which is preliminary data.</text>
</comment>
<name>A0A2W5NRV0_9SPHN</name>
<proteinExistence type="predicted"/>
<dbReference type="EMBL" id="QFPX01000004">
    <property type="protein sequence ID" value="PZQ56282.1"/>
    <property type="molecule type" value="Genomic_DNA"/>
</dbReference>
<evidence type="ECO:0000313" key="3">
    <source>
        <dbReference type="Proteomes" id="UP000249082"/>
    </source>
</evidence>